<evidence type="ECO:0000313" key="2">
    <source>
        <dbReference type="Proteomes" id="UP001428341"/>
    </source>
</evidence>
<dbReference type="Proteomes" id="UP001428341">
    <property type="component" value="Unassembled WGS sequence"/>
</dbReference>
<dbReference type="AlphaFoldDB" id="A0AAP0ML73"/>
<keyword evidence="2" id="KW-1185">Reference proteome</keyword>
<gene>
    <name evidence="1" type="ORF">WN944_006365</name>
</gene>
<dbReference type="EMBL" id="JBCGBO010000003">
    <property type="protein sequence ID" value="KAK9214374.1"/>
    <property type="molecule type" value="Genomic_DNA"/>
</dbReference>
<organism evidence="1 2">
    <name type="scientific">Citrus x changshan-huyou</name>
    <dbReference type="NCBI Taxonomy" id="2935761"/>
    <lineage>
        <taxon>Eukaryota</taxon>
        <taxon>Viridiplantae</taxon>
        <taxon>Streptophyta</taxon>
        <taxon>Embryophyta</taxon>
        <taxon>Tracheophyta</taxon>
        <taxon>Spermatophyta</taxon>
        <taxon>Magnoliopsida</taxon>
        <taxon>eudicotyledons</taxon>
        <taxon>Gunneridae</taxon>
        <taxon>Pentapetalae</taxon>
        <taxon>rosids</taxon>
        <taxon>malvids</taxon>
        <taxon>Sapindales</taxon>
        <taxon>Rutaceae</taxon>
        <taxon>Aurantioideae</taxon>
        <taxon>Citrus</taxon>
    </lineage>
</organism>
<comment type="caution">
    <text evidence="1">The sequence shown here is derived from an EMBL/GenBank/DDBJ whole genome shotgun (WGS) entry which is preliminary data.</text>
</comment>
<name>A0AAP0ML73_9ROSI</name>
<protein>
    <submittedName>
        <fullName evidence="1">Uncharacterized protein</fullName>
    </submittedName>
</protein>
<proteinExistence type="predicted"/>
<accession>A0AAP0ML73</accession>
<reference evidence="1 2" key="1">
    <citation type="submission" date="2024-05" db="EMBL/GenBank/DDBJ databases">
        <title>Haplotype-resolved chromosome-level genome assembly of Huyou (Citrus changshanensis).</title>
        <authorList>
            <person name="Miao C."/>
            <person name="Chen W."/>
            <person name="Wu Y."/>
            <person name="Wang L."/>
            <person name="Zhao S."/>
            <person name="Grierson D."/>
            <person name="Xu C."/>
            <person name="Chen K."/>
        </authorList>
    </citation>
    <scope>NUCLEOTIDE SEQUENCE [LARGE SCALE GENOMIC DNA]</scope>
    <source>
        <strain evidence="1">01-14</strain>
        <tissue evidence="1">Leaf</tissue>
    </source>
</reference>
<sequence length="148" mass="17077">MSTAKCTPAGITKTLIEEISDEEGKPHSKKPQRLHRKTRLMRKKRNIPQFQLATCYLRAKVTELATLVPCAFHHLPLLRYVQKEAYLKADTLEIFSHLSATHALEALARNQAEQSLIMVAHIEMFCKVIERPCENRRTRACFDENQPH</sequence>
<evidence type="ECO:0000313" key="1">
    <source>
        <dbReference type="EMBL" id="KAK9214374.1"/>
    </source>
</evidence>